<evidence type="ECO:0000256" key="3">
    <source>
        <dbReference type="ARBA" id="ARBA00022833"/>
    </source>
</evidence>
<comment type="caution">
    <text evidence="6">The sequence shown here is derived from an EMBL/GenBank/DDBJ whole genome shotgun (WGS) entry which is preliminary data.</text>
</comment>
<evidence type="ECO:0000313" key="6">
    <source>
        <dbReference type="EMBL" id="KAK1744370.1"/>
    </source>
</evidence>
<feature type="zinc finger region" description="C3H1-type" evidence="4">
    <location>
        <begin position="1"/>
        <end position="25"/>
    </location>
</feature>
<gene>
    <name evidence="6" type="ORF">QTG54_004903</name>
</gene>
<evidence type="ECO:0000256" key="1">
    <source>
        <dbReference type="ARBA" id="ARBA00022723"/>
    </source>
</evidence>
<protein>
    <recommendedName>
        <fullName evidence="5">C3H1-type domain-containing protein</fullName>
    </recommendedName>
</protein>
<dbReference type="EMBL" id="JATAAI010000007">
    <property type="protein sequence ID" value="KAK1744370.1"/>
    <property type="molecule type" value="Genomic_DNA"/>
</dbReference>
<evidence type="ECO:0000313" key="7">
    <source>
        <dbReference type="Proteomes" id="UP001224775"/>
    </source>
</evidence>
<keyword evidence="1 4" id="KW-0479">Metal-binding</keyword>
<keyword evidence="3 4" id="KW-0862">Zinc</keyword>
<dbReference type="Proteomes" id="UP001224775">
    <property type="component" value="Unassembled WGS sequence"/>
</dbReference>
<dbReference type="PROSITE" id="PS50103">
    <property type="entry name" value="ZF_C3H1"/>
    <property type="match status" value="1"/>
</dbReference>
<evidence type="ECO:0000256" key="4">
    <source>
        <dbReference type="PROSITE-ProRule" id="PRU00723"/>
    </source>
</evidence>
<dbReference type="InterPro" id="IPR000571">
    <property type="entry name" value="Znf_CCCH"/>
</dbReference>
<dbReference type="SMART" id="SM00356">
    <property type="entry name" value="ZnF_C3H1"/>
    <property type="match status" value="1"/>
</dbReference>
<organism evidence="6 7">
    <name type="scientific">Skeletonema marinoi</name>
    <dbReference type="NCBI Taxonomy" id="267567"/>
    <lineage>
        <taxon>Eukaryota</taxon>
        <taxon>Sar</taxon>
        <taxon>Stramenopiles</taxon>
        <taxon>Ochrophyta</taxon>
        <taxon>Bacillariophyta</taxon>
        <taxon>Coscinodiscophyceae</taxon>
        <taxon>Thalassiosirophycidae</taxon>
        <taxon>Thalassiosirales</taxon>
        <taxon>Skeletonemataceae</taxon>
        <taxon>Skeletonema</taxon>
        <taxon>Skeletonema marinoi-dohrnii complex</taxon>
    </lineage>
</organism>
<name>A0AAD8YF92_9STRA</name>
<proteinExistence type="predicted"/>
<dbReference type="InterPro" id="IPR036855">
    <property type="entry name" value="Znf_CCCH_sf"/>
</dbReference>
<dbReference type="Gene3D" id="4.10.1000.10">
    <property type="entry name" value="Zinc finger, CCCH-type"/>
    <property type="match status" value="1"/>
</dbReference>
<dbReference type="GO" id="GO:0008270">
    <property type="term" value="F:zinc ion binding"/>
    <property type="evidence" value="ECO:0007669"/>
    <property type="project" value="UniProtKB-KW"/>
</dbReference>
<dbReference type="AlphaFoldDB" id="A0AAD8YF92"/>
<evidence type="ECO:0000256" key="2">
    <source>
        <dbReference type="ARBA" id="ARBA00022771"/>
    </source>
</evidence>
<keyword evidence="2 4" id="KW-0863">Zinc-finger</keyword>
<accession>A0AAD8YF92</accession>
<sequence length="498" mass="56181">MELCKNFLKGGCPFGSSCHFAHGAGELNRPDPIELVRDGKLPCGQRCKYLHDPHLTGPANSTAWLRLNTKPSKKEQHIVPDPDHWHRMNRSTQENPVIDPFSWGKCRPDREFNHGDEVSDTCDMVWNNNVTIFPQLEDGYHQQYARARANTHHQGAAPSSSVVSYSNIVRNTSPTSQEATALAIALTMVNADVFMYSPTHCLNGQPCMILQTRYFRVVGGPNVVEETSISEYNQGSNNNIIVRADEVVFDSKGKRSNHSIWFDTQFTTYVCRKAKKSDKNDKNIWSNKGESSLFCMPNNEEFLQKLPATPPYMIMQPYGDDGFDLMKRILQYRIDELIGDNIECFSAMKLSGIKHDYTMLAEDLKRWKLPRTASLNHLERGEVNTPYTPSDPKCHAAKLYNSLVANIKNIGKELPQDEDCRLRIFIQISSKADEYTDVLPFIKSSDDKDVHPAQSIVTETWQDLLFGIGGKWEQSMQTAMGEAGKKVNPHCASPSSTA</sequence>
<dbReference type="Pfam" id="PF00642">
    <property type="entry name" value="zf-CCCH"/>
    <property type="match status" value="1"/>
</dbReference>
<feature type="domain" description="C3H1-type" evidence="5">
    <location>
        <begin position="1"/>
        <end position="25"/>
    </location>
</feature>
<keyword evidence="7" id="KW-1185">Reference proteome</keyword>
<reference evidence="6" key="1">
    <citation type="submission" date="2023-06" db="EMBL/GenBank/DDBJ databases">
        <title>Survivors Of The Sea: Transcriptome response of Skeletonema marinoi to long-term dormancy.</title>
        <authorList>
            <person name="Pinder M.I.M."/>
            <person name="Kourtchenko O."/>
            <person name="Robertson E.K."/>
            <person name="Larsson T."/>
            <person name="Maumus F."/>
            <person name="Osuna-Cruz C.M."/>
            <person name="Vancaester E."/>
            <person name="Stenow R."/>
            <person name="Vandepoele K."/>
            <person name="Ploug H."/>
            <person name="Bruchert V."/>
            <person name="Godhe A."/>
            <person name="Topel M."/>
        </authorList>
    </citation>
    <scope>NUCLEOTIDE SEQUENCE</scope>
    <source>
        <strain evidence="6">R05AC</strain>
    </source>
</reference>
<dbReference type="SUPFAM" id="SSF90229">
    <property type="entry name" value="CCCH zinc finger"/>
    <property type="match status" value="1"/>
</dbReference>
<evidence type="ECO:0000259" key="5">
    <source>
        <dbReference type="PROSITE" id="PS50103"/>
    </source>
</evidence>